<dbReference type="EMBL" id="CP018799">
    <property type="protein sequence ID" value="ATX78467.1"/>
    <property type="molecule type" value="Genomic_DNA"/>
</dbReference>
<dbReference type="AlphaFoldDB" id="A0A2K8KUR8"/>
<organism evidence="1 2">
    <name type="scientific">Mariprofundus aestuarium</name>
    <dbReference type="NCBI Taxonomy" id="1921086"/>
    <lineage>
        <taxon>Bacteria</taxon>
        <taxon>Pseudomonadati</taxon>
        <taxon>Pseudomonadota</taxon>
        <taxon>Candidatius Mariprofundia</taxon>
        <taxon>Mariprofundales</taxon>
        <taxon>Mariprofundaceae</taxon>
        <taxon>Mariprofundus</taxon>
    </lineage>
</organism>
<reference evidence="1 2" key="1">
    <citation type="submission" date="2016-12" db="EMBL/GenBank/DDBJ databases">
        <title>Isolation and genomic insights into novel planktonic Zetaproteobacteria from stratified waters of the Chesapeake Bay.</title>
        <authorList>
            <person name="McAllister S.M."/>
            <person name="Kato S."/>
            <person name="Chan C.S."/>
            <person name="Chiu B.K."/>
            <person name="Field E.K."/>
        </authorList>
    </citation>
    <scope>NUCLEOTIDE SEQUENCE [LARGE SCALE GENOMIC DNA]</scope>
    <source>
        <strain evidence="1 2">CP-5</strain>
    </source>
</reference>
<protein>
    <submittedName>
        <fullName evidence="1">Uncharacterized protein</fullName>
    </submittedName>
</protein>
<evidence type="ECO:0000313" key="2">
    <source>
        <dbReference type="Proteomes" id="UP000231701"/>
    </source>
</evidence>
<gene>
    <name evidence="1" type="ORF">Ga0123461_0014</name>
</gene>
<evidence type="ECO:0000313" key="1">
    <source>
        <dbReference type="EMBL" id="ATX78467.1"/>
    </source>
</evidence>
<name>A0A2K8KUR8_MARES</name>
<dbReference type="KEGG" id="maes:Ga0123461_0014"/>
<sequence length="107" mass="11591">MVPGPCGICLNRPPAQTETRSIYAYRGPVRDAILNWKLQGMDGGVRWLLESAMPHASELIGKDDLLIPVPMPLARMRKSGRHHAADLPLAGGRSQLQLGLATVAQGR</sequence>
<keyword evidence="2" id="KW-1185">Reference proteome</keyword>
<accession>A0A2K8KUR8</accession>
<proteinExistence type="predicted"/>
<dbReference type="Proteomes" id="UP000231701">
    <property type="component" value="Chromosome"/>
</dbReference>